<protein>
    <recommendedName>
        <fullName evidence="5">alanine--glyoxylate transaminase</fullName>
        <ecNumber evidence="5">2.6.1.44</ecNumber>
    </recommendedName>
</protein>
<comment type="similarity">
    <text evidence="3">Belongs to the class-III pyridoxal-phosphate-dependent aminotransferase family.</text>
</comment>
<evidence type="ECO:0000256" key="7">
    <source>
        <dbReference type="ARBA" id="ARBA00022679"/>
    </source>
</evidence>
<comment type="subcellular location">
    <subcellularLocation>
        <location evidence="2">Mitochondrion</location>
    </subcellularLocation>
</comment>
<keyword evidence="7 9" id="KW-0808">Transferase</keyword>
<comment type="cofactor">
    <cofactor evidence="1">
        <name>pyridoxal 5'-phosphate</name>
        <dbReference type="ChEBI" id="CHEBI:597326"/>
    </cofactor>
</comment>
<proteinExistence type="inferred from homology"/>
<comment type="subunit">
    <text evidence="4">Homotetramer.</text>
</comment>
<reference evidence="9" key="1">
    <citation type="submission" date="2019-08" db="EMBL/GenBank/DDBJ databases">
        <authorList>
            <person name="Kucharzyk K."/>
            <person name="Murdoch R.W."/>
            <person name="Higgins S."/>
            <person name="Loffler F."/>
        </authorList>
    </citation>
    <scope>NUCLEOTIDE SEQUENCE</scope>
</reference>
<dbReference type="Gene3D" id="3.40.640.10">
    <property type="entry name" value="Type I PLP-dependent aspartate aminotransferase-like (Major domain)"/>
    <property type="match status" value="1"/>
</dbReference>
<dbReference type="GO" id="GO:0005739">
    <property type="term" value="C:mitochondrion"/>
    <property type="evidence" value="ECO:0007669"/>
    <property type="project" value="UniProtKB-SubCell"/>
</dbReference>
<dbReference type="PANTHER" id="PTHR45688:SF3">
    <property type="entry name" value="ALANINE--GLYOXYLATE AMINOTRANSFERASE 2, MITOCHONDRIAL"/>
    <property type="match status" value="1"/>
</dbReference>
<evidence type="ECO:0000256" key="8">
    <source>
        <dbReference type="ARBA" id="ARBA00022898"/>
    </source>
</evidence>
<keyword evidence="6 9" id="KW-0032">Aminotransferase</keyword>
<dbReference type="PANTHER" id="PTHR45688">
    <property type="match status" value="1"/>
</dbReference>
<organism evidence="9">
    <name type="scientific">bioreactor metagenome</name>
    <dbReference type="NCBI Taxonomy" id="1076179"/>
    <lineage>
        <taxon>unclassified sequences</taxon>
        <taxon>metagenomes</taxon>
        <taxon>ecological metagenomes</taxon>
    </lineage>
</organism>
<evidence type="ECO:0000256" key="1">
    <source>
        <dbReference type="ARBA" id="ARBA00001933"/>
    </source>
</evidence>
<dbReference type="InterPro" id="IPR005814">
    <property type="entry name" value="Aminotrans_3"/>
</dbReference>
<evidence type="ECO:0000256" key="5">
    <source>
        <dbReference type="ARBA" id="ARBA00013049"/>
    </source>
</evidence>
<dbReference type="InterPro" id="IPR015424">
    <property type="entry name" value="PyrdxlP-dep_Trfase"/>
</dbReference>
<name>A0A645B9J1_9ZZZZ</name>
<dbReference type="InterPro" id="IPR015422">
    <property type="entry name" value="PyrdxlP-dep_Trfase_small"/>
</dbReference>
<comment type="caution">
    <text evidence="9">The sequence shown here is derived from an EMBL/GenBank/DDBJ whole genome shotgun (WGS) entry which is preliminary data.</text>
</comment>
<dbReference type="Gene3D" id="3.90.1150.10">
    <property type="entry name" value="Aspartate Aminotransferase, domain 1"/>
    <property type="match status" value="1"/>
</dbReference>
<sequence length="180" mass="19114">MFACDRWAEEGCAPDIIATAKSIAGGVPLSACTARTEIFDAVVPGTMGGTFGGNAIACAAALKVIEIMERDNLPARGAEIGEACMETFLRWKQSYEVVGDVRGLGCMMGIEFVTDKASKTPNPQLVNALLQECYRHGLLIENAGSYGNVVRFLAPLVITDAQLKAGLEILEQAIITCTRG</sequence>
<accession>A0A645B9J1</accession>
<evidence type="ECO:0000256" key="6">
    <source>
        <dbReference type="ARBA" id="ARBA00022576"/>
    </source>
</evidence>
<dbReference type="GO" id="GO:0030170">
    <property type="term" value="F:pyridoxal phosphate binding"/>
    <property type="evidence" value="ECO:0007669"/>
    <property type="project" value="InterPro"/>
</dbReference>
<evidence type="ECO:0000256" key="2">
    <source>
        <dbReference type="ARBA" id="ARBA00004173"/>
    </source>
</evidence>
<dbReference type="AlphaFoldDB" id="A0A645B9J1"/>
<evidence type="ECO:0000256" key="4">
    <source>
        <dbReference type="ARBA" id="ARBA00011881"/>
    </source>
</evidence>
<gene>
    <name evidence="9" type="primary">gabT_1</name>
    <name evidence="9" type="ORF">SDC9_108558</name>
</gene>
<dbReference type="GO" id="GO:0008453">
    <property type="term" value="F:alanine-glyoxylate transaminase activity"/>
    <property type="evidence" value="ECO:0007669"/>
    <property type="project" value="UniProtKB-EC"/>
</dbReference>
<dbReference type="EMBL" id="VSSQ01018481">
    <property type="protein sequence ID" value="MPM61698.1"/>
    <property type="molecule type" value="Genomic_DNA"/>
</dbReference>
<dbReference type="Pfam" id="PF00202">
    <property type="entry name" value="Aminotran_3"/>
    <property type="match status" value="1"/>
</dbReference>
<keyword evidence="8" id="KW-0663">Pyridoxal phosphate</keyword>
<evidence type="ECO:0000313" key="9">
    <source>
        <dbReference type="EMBL" id="MPM61698.1"/>
    </source>
</evidence>
<evidence type="ECO:0000256" key="3">
    <source>
        <dbReference type="ARBA" id="ARBA00008954"/>
    </source>
</evidence>
<dbReference type="EC" id="2.6.1.44" evidence="5"/>
<dbReference type="SUPFAM" id="SSF53383">
    <property type="entry name" value="PLP-dependent transferases"/>
    <property type="match status" value="1"/>
</dbReference>
<dbReference type="InterPro" id="IPR015421">
    <property type="entry name" value="PyrdxlP-dep_Trfase_major"/>
</dbReference>